<evidence type="ECO:0000313" key="5">
    <source>
        <dbReference type="Proteomes" id="UP001596139"/>
    </source>
</evidence>
<reference evidence="5" key="1">
    <citation type="journal article" date="2019" name="Int. J. Syst. Evol. Microbiol.">
        <title>The Global Catalogue of Microorganisms (GCM) 10K type strain sequencing project: providing services to taxonomists for standard genome sequencing and annotation.</title>
        <authorList>
            <consortium name="The Broad Institute Genomics Platform"/>
            <consortium name="The Broad Institute Genome Sequencing Center for Infectious Disease"/>
            <person name="Wu L."/>
            <person name="Ma J."/>
        </authorList>
    </citation>
    <scope>NUCLEOTIDE SEQUENCE [LARGE SCALE GENOMIC DNA]</scope>
    <source>
        <strain evidence="5">CGMCC 1.15180</strain>
    </source>
</reference>
<protein>
    <submittedName>
        <fullName evidence="4">CsbD family protein</fullName>
    </submittedName>
</protein>
<keyword evidence="5" id="KW-1185">Reference proteome</keyword>
<evidence type="ECO:0000313" key="4">
    <source>
        <dbReference type="EMBL" id="MFC6066616.1"/>
    </source>
</evidence>
<comment type="similarity">
    <text evidence="1">Belongs to the UPF0337 (CsbD) family.</text>
</comment>
<feature type="region of interest" description="Disordered" evidence="2">
    <location>
        <begin position="1"/>
        <end position="65"/>
    </location>
</feature>
<dbReference type="InterPro" id="IPR036629">
    <property type="entry name" value="YjbJ_sf"/>
</dbReference>
<name>A0ABW1MS36_9ACTN</name>
<dbReference type="RefSeq" id="WP_031066151.1">
    <property type="nucleotide sequence ID" value="NZ_JBHSPX010000008.1"/>
</dbReference>
<evidence type="ECO:0000259" key="3">
    <source>
        <dbReference type="Pfam" id="PF05532"/>
    </source>
</evidence>
<feature type="domain" description="CsbD-like" evidence="3">
    <location>
        <begin position="4"/>
        <end position="50"/>
    </location>
</feature>
<dbReference type="Gene3D" id="1.10.1470.10">
    <property type="entry name" value="YjbJ"/>
    <property type="match status" value="1"/>
</dbReference>
<accession>A0ABW1MS36</accession>
<proteinExistence type="inferred from homology"/>
<dbReference type="Pfam" id="PF05532">
    <property type="entry name" value="CsbD"/>
    <property type="match status" value="1"/>
</dbReference>
<dbReference type="InterPro" id="IPR008462">
    <property type="entry name" value="CsbD"/>
</dbReference>
<comment type="caution">
    <text evidence="4">The sequence shown here is derived from an EMBL/GenBank/DDBJ whole genome shotgun (WGS) entry which is preliminary data.</text>
</comment>
<dbReference type="Proteomes" id="UP001596139">
    <property type="component" value="Unassembled WGS sequence"/>
</dbReference>
<evidence type="ECO:0000256" key="2">
    <source>
        <dbReference type="SAM" id="MobiDB-lite"/>
    </source>
</evidence>
<sequence>MGDKGAMDKLKGKAKQMAGKATGDSRTKGQGRADEAKGKAKNAVDDAKGQSRGMKDSLTDRDDES</sequence>
<dbReference type="EMBL" id="JBHSPX010000008">
    <property type="protein sequence ID" value="MFC6066616.1"/>
    <property type="molecule type" value="Genomic_DNA"/>
</dbReference>
<evidence type="ECO:0000256" key="1">
    <source>
        <dbReference type="ARBA" id="ARBA00009129"/>
    </source>
</evidence>
<feature type="compositionally biased region" description="Basic and acidic residues" evidence="2">
    <location>
        <begin position="1"/>
        <end position="11"/>
    </location>
</feature>
<feature type="compositionally biased region" description="Basic and acidic residues" evidence="2">
    <location>
        <begin position="23"/>
        <end position="65"/>
    </location>
</feature>
<organism evidence="4 5">
    <name type="scientific">Streptomyces ochraceiscleroticus</name>
    <dbReference type="NCBI Taxonomy" id="47761"/>
    <lineage>
        <taxon>Bacteria</taxon>
        <taxon>Bacillati</taxon>
        <taxon>Actinomycetota</taxon>
        <taxon>Actinomycetes</taxon>
        <taxon>Kitasatosporales</taxon>
        <taxon>Streptomycetaceae</taxon>
        <taxon>Streptomyces</taxon>
    </lineage>
</organism>
<dbReference type="SUPFAM" id="SSF69047">
    <property type="entry name" value="Hypothetical protein YjbJ"/>
    <property type="match status" value="1"/>
</dbReference>
<gene>
    <name evidence="4" type="ORF">ACFP4F_29300</name>
</gene>